<organism evidence="6 7">
    <name type="scientific">Streptosporangium brasiliense</name>
    <dbReference type="NCBI Taxonomy" id="47480"/>
    <lineage>
        <taxon>Bacteria</taxon>
        <taxon>Bacillati</taxon>
        <taxon>Actinomycetota</taxon>
        <taxon>Actinomycetes</taxon>
        <taxon>Streptosporangiales</taxon>
        <taxon>Streptosporangiaceae</taxon>
        <taxon>Streptosporangium</taxon>
    </lineage>
</organism>
<dbReference type="Pfam" id="PF00296">
    <property type="entry name" value="Bac_luciferase"/>
    <property type="match status" value="1"/>
</dbReference>
<evidence type="ECO:0000256" key="2">
    <source>
        <dbReference type="ARBA" id="ARBA00022643"/>
    </source>
</evidence>
<proteinExistence type="predicted"/>
<keyword evidence="7" id="KW-1185">Reference proteome</keyword>
<dbReference type="Proteomes" id="UP001230426">
    <property type="component" value="Unassembled WGS sequence"/>
</dbReference>
<evidence type="ECO:0000256" key="1">
    <source>
        <dbReference type="ARBA" id="ARBA00022630"/>
    </source>
</evidence>
<feature type="domain" description="Luciferase-like" evidence="5">
    <location>
        <begin position="17"/>
        <end position="252"/>
    </location>
</feature>
<name>A0ABT9RB34_9ACTN</name>
<dbReference type="EMBL" id="JAUSRB010000002">
    <property type="protein sequence ID" value="MDP9866472.1"/>
    <property type="molecule type" value="Genomic_DNA"/>
</dbReference>
<keyword evidence="4" id="KW-0503">Monooxygenase</keyword>
<protein>
    <submittedName>
        <fullName evidence="6">F420-dependent oxidoreductase</fullName>
    </submittedName>
</protein>
<sequence>MPVRLGLALPQYGRFADGEALVTVAREAEARGFASLWVGDRLLTPLDPADRYPGGDGTIPPAHRTFLDPFAVLSTAAAVTSRVRLGTSALNANWYPPALLARSLTTIDRLSGGRLDVGLGLGWSSDEYAAAGVPWRGRAALFDATLDALEAVWRDDPVSVTGPRWDIAPSHILPKPAQRPRPPVYLAGFSPAALARVGRRADGWLAASVPPPVLMGMWDTVRESAEQSGRDPDGVRVVVRANPIVVESPAGAAPPRSGTLEQLAEHLGALAGAGVHEIFLDLQHTATDPLHLLDLAESLRKSSGL</sequence>
<evidence type="ECO:0000313" key="6">
    <source>
        <dbReference type="EMBL" id="MDP9866472.1"/>
    </source>
</evidence>
<dbReference type="InterPro" id="IPR036661">
    <property type="entry name" value="Luciferase-like_sf"/>
</dbReference>
<keyword evidence="2" id="KW-0288">FMN</keyword>
<keyword evidence="1" id="KW-0285">Flavoprotein</keyword>
<dbReference type="PANTHER" id="PTHR42847:SF4">
    <property type="entry name" value="ALKANESULFONATE MONOOXYGENASE-RELATED"/>
    <property type="match status" value="1"/>
</dbReference>
<dbReference type="InterPro" id="IPR019921">
    <property type="entry name" value="Lucif-like_OxRdtase_Rv2161c"/>
</dbReference>
<gene>
    <name evidence="6" type="ORF">J2S55_005738</name>
</gene>
<dbReference type="Gene3D" id="3.20.20.30">
    <property type="entry name" value="Luciferase-like domain"/>
    <property type="match status" value="1"/>
</dbReference>
<reference evidence="6 7" key="1">
    <citation type="submission" date="2023-07" db="EMBL/GenBank/DDBJ databases">
        <title>Sequencing the genomes of 1000 actinobacteria strains.</title>
        <authorList>
            <person name="Klenk H.-P."/>
        </authorList>
    </citation>
    <scope>NUCLEOTIDE SEQUENCE [LARGE SCALE GENOMIC DNA]</scope>
    <source>
        <strain evidence="6 7">DSM 44109</strain>
    </source>
</reference>
<dbReference type="PANTHER" id="PTHR42847">
    <property type="entry name" value="ALKANESULFONATE MONOOXYGENASE"/>
    <property type="match status" value="1"/>
</dbReference>
<dbReference type="RefSeq" id="WP_306867222.1">
    <property type="nucleotide sequence ID" value="NZ_JAUSRB010000002.1"/>
</dbReference>
<evidence type="ECO:0000256" key="3">
    <source>
        <dbReference type="ARBA" id="ARBA00023002"/>
    </source>
</evidence>
<dbReference type="InterPro" id="IPR050172">
    <property type="entry name" value="SsuD_RutA_monooxygenase"/>
</dbReference>
<evidence type="ECO:0000313" key="7">
    <source>
        <dbReference type="Proteomes" id="UP001230426"/>
    </source>
</evidence>
<evidence type="ECO:0000259" key="5">
    <source>
        <dbReference type="Pfam" id="PF00296"/>
    </source>
</evidence>
<evidence type="ECO:0000256" key="4">
    <source>
        <dbReference type="ARBA" id="ARBA00023033"/>
    </source>
</evidence>
<accession>A0ABT9RB34</accession>
<comment type="caution">
    <text evidence="6">The sequence shown here is derived from an EMBL/GenBank/DDBJ whole genome shotgun (WGS) entry which is preliminary data.</text>
</comment>
<keyword evidence="3" id="KW-0560">Oxidoreductase</keyword>
<dbReference type="InterPro" id="IPR011251">
    <property type="entry name" value="Luciferase-like_dom"/>
</dbReference>
<dbReference type="SUPFAM" id="SSF51679">
    <property type="entry name" value="Bacterial luciferase-like"/>
    <property type="match status" value="1"/>
</dbReference>
<dbReference type="NCBIfam" id="TIGR03619">
    <property type="entry name" value="F420_Rv2161c"/>
    <property type="match status" value="1"/>
</dbReference>